<dbReference type="AlphaFoldDB" id="A0A3N7JXZ1"/>
<feature type="transmembrane region" description="Helical" evidence="1">
    <location>
        <begin position="211"/>
        <end position="235"/>
    </location>
</feature>
<name>A0A3N7JXZ1_9BURK</name>
<dbReference type="NCBIfam" id="TIGR03349">
    <property type="entry name" value="IV_VI_DotU"/>
    <property type="match status" value="1"/>
</dbReference>
<dbReference type="RefSeq" id="WP_124541470.1">
    <property type="nucleotide sequence ID" value="NZ_QUSW01000004.1"/>
</dbReference>
<evidence type="ECO:0000256" key="1">
    <source>
        <dbReference type="SAM" id="Phobius"/>
    </source>
</evidence>
<evidence type="ECO:0000313" key="3">
    <source>
        <dbReference type="EMBL" id="RQP23745.1"/>
    </source>
</evidence>
<keyword evidence="1" id="KW-0812">Transmembrane</keyword>
<dbReference type="OrthoDB" id="345640at2"/>
<keyword evidence="1" id="KW-1133">Transmembrane helix</keyword>
<reference evidence="3 4" key="2">
    <citation type="submission" date="2018-12" db="EMBL/GenBank/DDBJ databases">
        <title>Rhizobacter gummiphilus sp. nov., a rubber-degrading bacterium isolated from the soil of a botanical garden in Japan.</title>
        <authorList>
            <person name="Shunsuke S.S."/>
        </authorList>
    </citation>
    <scope>NUCLEOTIDE SEQUENCE [LARGE SCALE GENOMIC DNA]</scope>
    <source>
        <strain evidence="3 4">S-16</strain>
    </source>
</reference>
<dbReference type="PANTHER" id="PTHR38033">
    <property type="entry name" value="MEMBRANE PROTEIN-RELATED"/>
    <property type="match status" value="1"/>
</dbReference>
<dbReference type="Pfam" id="PF09850">
    <property type="entry name" value="DotU"/>
    <property type="match status" value="1"/>
</dbReference>
<sequence length="264" mass="29066">MAQTFTPSLFGIGGPGLGPKLPAPSSAAPVEASTLLDLLYDGFYMIFLLRNRCAPVDAESFRDRVREFLISFERNAKKIAASSKDVYLAKFAYCALVDEVVLMSQSKIRGEWERKPLQLEFFGEQLAGERFFEHLDKLREGGAAHLHLLEVFHMCLLMGFQGKYIIEGSEKLGYLTGRVGDEIAAHKGKSHGFAPHWAAPDRISHALRGEVPLWVIGSVFALLGLLGFLGVKALLDKQTVGDLNKYNEVVKLAPAPAHVTITLP</sequence>
<dbReference type="InterPro" id="IPR038522">
    <property type="entry name" value="T4/T6SS_DotU_sf"/>
</dbReference>
<feature type="domain" description="Type IV / VI secretion system DotU" evidence="2">
    <location>
        <begin position="35"/>
        <end position="232"/>
    </location>
</feature>
<accession>A0A3N7JXZ1</accession>
<gene>
    <name evidence="3" type="ORF">DZC73_16610</name>
</gene>
<dbReference type="PANTHER" id="PTHR38033:SF1">
    <property type="entry name" value="DOTU FAMILY TYPE IV_VI SECRETION SYSTEM PROTEIN"/>
    <property type="match status" value="1"/>
</dbReference>
<proteinExistence type="predicted"/>
<evidence type="ECO:0000259" key="2">
    <source>
        <dbReference type="Pfam" id="PF09850"/>
    </source>
</evidence>
<keyword evidence="1" id="KW-0472">Membrane</keyword>
<dbReference type="EMBL" id="QUSW01000004">
    <property type="protein sequence ID" value="RQP23745.1"/>
    <property type="molecule type" value="Genomic_DNA"/>
</dbReference>
<dbReference type="Proteomes" id="UP000267464">
    <property type="component" value="Unassembled WGS sequence"/>
</dbReference>
<comment type="caution">
    <text evidence="3">The sequence shown here is derived from an EMBL/GenBank/DDBJ whole genome shotgun (WGS) entry which is preliminary data.</text>
</comment>
<dbReference type="InterPro" id="IPR017732">
    <property type="entry name" value="T4/T6SS_DotU"/>
</dbReference>
<reference evidence="3 4" key="1">
    <citation type="submission" date="2018-08" db="EMBL/GenBank/DDBJ databases">
        <authorList>
            <person name="Khan S.A."/>
            <person name="Jeon C.O."/>
            <person name="Chun B.H."/>
            <person name="Jeong S.E."/>
        </authorList>
    </citation>
    <scope>NUCLEOTIDE SEQUENCE [LARGE SCALE GENOMIC DNA]</scope>
    <source>
        <strain evidence="3 4">S-16</strain>
    </source>
</reference>
<dbReference type="Gene3D" id="1.25.40.590">
    <property type="entry name" value="Type IV / VI secretion system, DotU"/>
    <property type="match status" value="1"/>
</dbReference>
<evidence type="ECO:0000313" key="4">
    <source>
        <dbReference type="Proteomes" id="UP000267464"/>
    </source>
</evidence>
<dbReference type="NCBIfam" id="NF038228">
    <property type="entry name" value="IcmH_DotU_IVB"/>
    <property type="match status" value="1"/>
</dbReference>
<keyword evidence="4" id="KW-1185">Reference proteome</keyword>
<organism evidence="3 4">
    <name type="scientific">Piscinibacter terrae</name>
    <dbReference type="NCBI Taxonomy" id="2496871"/>
    <lineage>
        <taxon>Bacteria</taxon>
        <taxon>Pseudomonadati</taxon>
        <taxon>Pseudomonadota</taxon>
        <taxon>Betaproteobacteria</taxon>
        <taxon>Burkholderiales</taxon>
        <taxon>Sphaerotilaceae</taxon>
        <taxon>Piscinibacter</taxon>
    </lineage>
</organism>
<protein>
    <submittedName>
        <fullName evidence="3">DotU family type IV/VI secretion system protein</fullName>
    </submittedName>
</protein>